<accession>A0ABQ7NHG9</accession>
<name>A0ABQ7NHG9_BRACM</name>
<comment type="caution">
    <text evidence="2">The sequence shown here is derived from an EMBL/GenBank/DDBJ whole genome shotgun (WGS) entry which is preliminary data.</text>
</comment>
<dbReference type="EMBL" id="JADBGQ010000002">
    <property type="protein sequence ID" value="KAG5410326.1"/>
    <property type="molecule type" value="Genomic_DNA"/>
</dbReference>
<organism evidence="2 3">
    <name type="scientific">Brassica rapa subsp. trilocularis</name>
    <dbReference type="NCBI Taxonomy" id="1813537"/>
    <lineage>
        <taxon>Eukaryota</taxon>
        <taxon>Viridiplantae</taxon>
        <taxon>Streptophyta</taxon>
        <taxon>Embryophyta</taxon>
        <taxon>Tracheophyta</taxon>
        <taxon>Spermatophyta</taxon>
        <taxon>Magnoliopsida</taxon>
        <taxon>eudicotyledons</taxon>
        <taxon>Gunneridae</taxon>
        <taxon>Pentapetalae</taxon>
        <taxon>rosids</taxon>
        <taxon>malvids</taxon>
        <taxon>Brassicales</taxon>
        <taxon>Brassicaceae</taxon>
        <taxon>Brassiceae</taxon>
        <taxon>Brassica</taxon>
    </lineage>
</organism>
<gene>
    <name evidence="2" type="primary">A02g504990.1_BraROA</name>
    <name evidence="2" type="ORF">IGI04_006645</name>
</gene>
<reference evidence="2 3" key="1">
    <citation type="submission" date="2021-03" db="EMBL/GenBank/DDBJ databases">
        <authorList>
            <person name="King G.J."/>
            <person name="Bancroft I."/>
            <person name="Baten A."/>
            <person name="Bloomfield J."/>
            <person name="Borpatragohain P."/>
            <person name="He Z."/>
            <person name="Irish N."/>
            <person name="Irwin J."/>
            <person name="Liu K."/>
            <person name="Mauleon R.P."/>
            <person name="Moore J."/>
            <person name="Morris R."/>
            <person name="Ostergaard L."/>
            <person name="Wang B."/>
            <person name="Wells R."/>
        </authorList>
    </citation>
    <scope>NUCLEOTIDE SEQUENCE [LARGE SCALE GENOMIC DNA]</scope>
    <source>
        <strain evidence="2">R-o-18</strain>
        <tissue evidence="2">Leaf</tissue>
    </source>
</reference>
<feature type="region of interest" description="Disordered" evidence="1">
    <location>
        <begin position="66"/>
        <end position="89"/>
    </location>
</feature>
<evidence type="ECO:0000313" key="3">
    <source>
        <dbReference type="Proteomes" id="UP000823674"/>
    </source>
</evidence>
<proteinExistence type="predicted"/>
<evidence type="ECO:0000256" key="1">
    <source>
        <dbReference type="SAM" id="MobiDB-lite"/>
    </source>
</evidence>
<keyword evidence="3" id="KW-1185">Reference proteome</keyword>
<feature type="region of interest" description="Disordered" evidence="1">
    <location>
        <begin position="31"/>
        <end position="50"/>
    </location>
</feature>
<protein>
    <submittedName>
        <fullName evidence="2">Uncharacterized protein</fullName>
    </submittedName>
</protein>
<sequence length="216" mass="24564">MFRLHFAYMSPYQAFGAQKGVFRVVIGRARHGSDQSGATPPSRSDLPIRATLPERQGEVARVFITRRRENEPGATSRSDTARSLPKPGATYRSDRLRSLRVLFLLELVISQGPFEPPRGGSSLFLEKTTKNLWKVISLNQLITNEHSSRHRVCLGLCPSLSSKLDHPRSNPYIHEFSFPIVKKFKNSSKSLVALRLSDYLHSRCFDISQNWFDNHL</sequence>
<dbReference type="Proteomes" id="UP000823674">
    <property type="component" value="Chromosome A02"/>
</dbReference>
<evidence type="ECO:0000313" key="2">
    <source>
        <dbReference type="EMBL" id="KAG5410326.1"/>
    </source>
</evidence>